<dbReference type="InterPro" id="IPR052087">
    <property type="entry name" value="RRP12"/>
</dbReference>
<feature type="compositionally biased region" description="Acidic residues" evidence="4">
    <location>
        <begin position="1010"/>
        <end position="1024"/>
    </location>
</feature>
<dbReference type="Proteomes" id="UP000012174">
    <property type="component" value="Unassembled WGS sequence"/>
</dbReference>
<evidence type="ECO:0000313" key="8">
    <source>
        <dbReference type="Proteomes" id="UP000012174"/>
    </source>
</evidence>
<dbReference type="KEGG" id="ela:UCREL1_7864"/>
<evidence type="ECO:0000313" key="7">
    <source>
        <dbReference type="EMBL" id="EMR65165.1"/>
    </source>
</evidence>
<feature type="compositionally biased region" description="Basic residues" evidence="4">
    <location>
        <begin position="1173"/>
        <end position="1183"/>
    </location>
</feature>
<dbReference type="PANTHER" id="PTHR48287">
    <property type="entry name" value="ARM REPEAT SUPERFAMILY PROTEIN"/>
    <property type="match status" value="1"/>
</dbReference>
<feature type="compositionally biased region" description="Gly residues" evidence="4">
    <location>
        <begin position="1297"/>
        <end position="1322"/>
    </location>
</feature>
<evidence type="ECO:0000256" key="3">
    <source>
        <dbReference type="ARBA" id="ARBA00023242"/>
    </source>
</evidence>
<evidence type="ECO:0000259" key="6">
    <source>
        <dbReference type="Pfam" id="PF25772"/>
    </source>
</evidence>
<organism evidence="7 8">
    <name type="scientific">Eutypa lata (strain UCR-EL1)</name>
    <name type="common">Grapevine dieback disease fungus</name>
    <name type="synonym">Eutypa armeniacae</name>
    <dbReference type="NCBI Taxonomy" id="1287681"/>
    <lineage>
        <taxon>Eukaryota</taxon>
        <taxon>Fungi</taxon>
        <taxon>Dikarya</taxon>
        <taxon>Ascomycota</taxon>
        <taxon>Pezizomycotina</taxon>
        <taxon>Sordariomycetes</taxon>
        <taxon>Xylariomycetidae</taxon>
        <taxon>Xylariales</taxon>
        <taxon>Diatrypaceae</taxon>
        <taxon>Eutypa</taxon>
    </lineage>
</organism>
<sequence>MATLEEKLDKIRSPNLQSQQQTVVILKAVEETLKEQNTTTTTTTPTGYFAALLALLNQSVSSGEINRELVPSVVYLLDVVTPFAPQPLLRSKFTQILTLLAPVLLLSDAEAPLLKPSIGCLESLLIAQDAAAWKLPINEIGPRRAVAGLLNLALDHRPKVRKRAQDALRKVLKNPPPSPSLDHPAADLCAETAMRSLTEIANKSAQARKNKKAETDPGLIHALQLVKTVTSASSGWPSKNIEALCELLLSIAKGGNDHMTMVVFDIFEMIFEGMADEAASAKLPRLLEIIAEMRPASNDTQLLPPWIAILSRGYDVSAQMEPEETFQKLPELFKMISEFMESSSHNIRVSASECLISFMANCIPSQVILEPSIFDEKVLEKLAKIGEDFLSVRYQAAWMETFNVLGAMFDALRWRSNPIMLKIVRSVGEIRGNDSFMGKKEADEVIGKAIRAMGPEAVLSVLPLNLVKPVKGEPGRAWMMPILRDYTSNTDLQHFKTEFIPLSEAMFQRVLDHGDAPKNMEIKIYETLVHQTWSVLPGYCDLPLDLTVAFDQAFAEMLANLLYKQVDLRLDVCRALKALVESNQAIALIEEDDDLILQSRVTKSDAQNNLTYLGGFAGNLLAVLFNVYSQTLPQSRGPILQTINAYLSITPNNELVETFNRVSQMLASSLEETSKDQEKNKTQKSMPSTSHTLMDLVITMSVYLPRESFSPLFNISALIIVKDDDPQLQKKAYKLIPRLSESEIGQVALKERNEELQTLLLSSAEKVSVPARRDRLAAISALIPFIPDDSLHFIPSVLSEVVISCKEHNEKARTTAFDLLVLMGHKLNDAKGQLIVNSKVAHMPPDAPSVPASIEEFFTMVSAGLAGSTPHMISASITAITRILYEFREFLTAEVLSDLVQTMDLFLTSNNREIVKSVLGFVKVCVISLPENLMLPRLPSMIPNLMVWSHEHKGHFRAKVKHILERMVRRFGVDLVTRNCPEADRKLINNIRKTKERSKKKKEAGKAAGGDEDDDDDDDEEDGDGQANGKRRSRFESEYDEALYSSDDSEAEGGGDGSDDEVLGKSSSSSSSRKNKNKGSNAYIIEDEDEPLDLLDRRALASISSTKPGKLRKAGDGRRTKAKTDLDGKLILGQDSDNENDDAMVIDTPRDGAEESGVGAYVAALRGKDVGRRGQRGRLKFSNRRGSGGGGDDDDGEEMDVDDKDVSAIRNKMAGGGRGGRGGGFRGRGDGGFRGRGDGGFRGRGDGGGGGFRGRGGGGFRGGSGGARGGFGERSGRGGISAGRPALGAEKRRGPSSFGGRGGGGGGGGRVGKPRAGGGGRR</sequence>
<name>M7TEQ7_EUTLA</name>
<dbReference type="EMBL" id="KB706926">
    <property type="protein sequence ID" value="EMR65165.1"/>
    <property type="molecule type" value="Genomic_DNA"/>
</dbReference>
<evidence type="ECO:0000259" key="5">
    <source>
        <dbReference type="Pfam" id="PF08161"/>
    </source>
</evidence>
<keyword evidence="8" id="KW-1185">Reference proteome</keyword>
<dbReference type="SUPFAM" id="SSF48371">
    <property type="entry name" value="ARM repeat"/>
    <property type="match status" value="1"/>
</dbReference>
<accession>M7TEQ7</accession>
<comment type="similarity">
    <text evidence="2">Belongs to the RRP12 family.</text>
</comment>
<dbReference type="HOGENOM" id="CLU_003753_1_0_1"/>
<dbReference type="InterPro" id="IPR057860">
    <property type="entry name" value="HEAT_RRP12_N"/>
</dbReference>
<gene>
    <name evidence="7" type="ORF">UCREL1_7864</name>
</gene>
<feature type="compositionally biased region" description="Acidic residues" evidence="4">
    <location>
        <begin position="1047"/>
        <end position="1061"/>
    </location>
</feature>
<feature type="compositionally biased region" description="Acidic residues" evidence="4">
    <location>
        <begin position="1191"/>
        <end position="1203"/>
    </location>
</feature>
<reference evidence="8" key="1">
    <citation type="journal article" date="2013" name="Genome Announc.">
        <title>Draft genome sequence of the grapevine dieback fungus Eutypa lata UCR-EL1.</title>
        <authorList>
            <person name="Blanco-Ulate B."/>
            <person name="Rolshausen P.E."/>
            <person name="Cantu D."/>
        </authorList>
    </citation>
    <scope>NUCLEOTIDE SEQUENCE [LARGE SCALE GENOMIC DNA]</scope>
    <source>
        <strain evidence="8">UCR-EL1</strain>
    </source>
</reference>
<dbReference type="STRING" id="1287681.M7TEQ7"/>
<dbReference type="OrthoDB" id="2192888at2759"/>
<protein>
    <submittedName>
        <fullName evidence="7">Putative pre-rrna processing protein rrp12 protein</fullName>
    </submittedName>
</protein>
<keyword evidence="3" id="KW-0539">Nucleus</keyword>
<feature type="domain" description="RRP12 N-terminal HEAT" evidence="6">
    <location>
        <begin position="17"/>
        <end position="272"/>
    </location>
</feature>
<feature type="compositionally biased region" description="Basic and acidic residues" evidence="4">
    <location>
        <begin position="1227"/>
        <end position="1245"/>
    </location>
</feature>
<evidence type="ECO:0000256" key="4">
    <source>
        <dbReference type="SAM" id="MobiDB-lite"/>
    </source>
</evidence>
<dbReference type="InterPro" id="IPR011989">
    <property type="entry name" value="ARM-like"/>
</dbReference>
<dbReference type="InterPro" id="IPR016024">
    <property type="entry name" value="ARM-type_fold"/>
</dbReference>
<comment type="subcellular location">
    <subcellularLocation>
        <location evidence="1">Nucleus</location>
    </subcellularLocation>
</comment>
<dbReference type="PANTHER" id="PTHR48287:SF1">
    <property type="entry name" value="ARM REPEAT SUPERFAMILY PROTEIN"/>
    <property type="match status" value="1"/>
</dbReference>
<dbReference type="InterPro" id="IPR012978">
    <property type="entry name" value="HEAT_RRP12"/>
</dbReference>
<dbReference type="Gene3D" id="1.25.10.10">
    <property type="entry name" value="Leucine-rich Repeat Variant"/>
    <property type="match status" value="1"/>
</dbReference>
<dbReference type="OMA" id="PDQMKHR"/>
<dbReference type="Pfam" id="PF08161">
    <property type="entry name" value="RRP12_HEAT"/>
    <property type="match status" value="1"/>
</dbReference>
<feature type="domain" description="RRP12 HEAT" evidence="5">
    <location>
        <begin position="341"/>
        <end position="631"/>
    </location>
</feature>
<feature type="compositionally biased region" description="Basic and acidic residues" evidence="4">
    <location>
        <begin position="1113"/>
        <end position="1128"/>
    </location>
</feature>
<feature type="compositionally biased region" description="Basic residues" evidence="4">
    <location>
        <begin position="994"/>
        <end position="1003"/>
    </location>
</feature>
<proteinExistence type="inferred from homology"/>
<dbReference type="eggNOG" id="KOG1248">
    <property type="taxonomic scope" value="Eukaryota"/>
</dbReference>
<dbReference type="GO" id="GO:0005634">
    <property type="term" value="C:nucleus"/>
    <property type="evidence" value="ECO:0007669"/>
    <property type="project" value="UniProtKB-SubCell"/>
</dbReference>
<feature type="compositionally biased region" description="Gly residues" evidence="4">
    <location>
        <begin position="1246"/>
        <end position="1281"/>
    </location>
</feature>
<evidence type="ECO:0000256" key="2">
    <source>
        <dbReference type="ARBA" id="ARBA00007690"/>
    </source>
</evidence>
<feature type="region of interest" description="Disordered" evidence="4">
    <location>
        <begin position="1172"/>
        <end position="1322"/>
    </location>
</feature>
<feature type="compositionally biased region" description="Gly residues" evidence="4">
    <location>
        <begin position="1214"/>
        <end position="1226"/>
    </location>
</feature>
<dbReference type="Pfam" id="PF25772">
    <property type="entry name" value="HEAT_RRP12_N"/>
    <property type="match status" value="1"/>
</dbReference>
<evidence type="ECO:0000256" key="1">
    <source>
        <dbReference type="ARBA" id="ARBA00004123"/>
    </source>
</evidence>
<feature type="region of interest" description="Disordered" evidence="4">
    <location>
        <begin position="994"/>
        <end position="1157"/>
    </location>
</feature>